<dbReference type="GO" id="GO:0016740">
    <property type="term" value="F:transferase activity"/>
    <property type="evidence" value="ECO:0007669"/>
    <property type="project" value="UniProtKB-KW"/>
</dbReference>
<reference evidence="2 3" key="1">
    <citation type="journal article" date="2018" name="PLoS Pathog.">
        <title>Evolution of structural diversity of trichothecenes, a family of toxins produced by plant pathogenic and entomopathogenic fungi.</title>
        <authorList>
            <person name="Proctor R.H."/>
            <person name="McCormick S.P."/>
            <person name="Kim H.S."/>
            <person name="Cardoza R.E."/>
            <person name="Stanley A.M."/>
            <person name="Lindo L."/>
            <person name="Kelly A."/>
            <person name="Brown D.W."/>
            <person name="Lee T."/>
            <person name="Vaughan M.M."/>
            <person name="Alexander N.J."/>
            <person name="Busman M."/>
            <person name="Gutierrez S."/>
        </authorList>
    </citation>
    <scope>NUCLEOTIDE SEQUENCE [LARGE SCALE GENOMIC DNA]</scope>
    <source>
        <strain evidence="2 3">NRRL 20695</strain>
    </source>
</reference>
<accession>A0A395SEL1</accession>
<gene>
    <name evidence="2" type="ORF">FLONG3_7297</name>
</gene>
<dbReference type="PANTHER" id="PTHR31896:SF64">
    <property type="entry name" value="TRICHOTHECENE 3-O-ACETYLTRANSFERASE"/>
    <property type="match status" value="1"/>
</dbReference>
<dbReference type="Proteomes" id="UP000266234">
    <property type="component" value="Unassembled WGS sequence"/>
</dbReference>
<dbReference type="AlphaFoldDB" id="A0A395SEL1"/>
<comment type="caution">
    <text evidence="2">The sequence shown here is derived from an EMBL/GenBank/DDBJ whole genome shotgun (WGS) entry which is preliminary data.</text>
</comment>
<dbReference type="STRING" id="694270.A0A395SEL1"/>
<dbReference type="Pfam" id="PF02458">
    <property type="entry name" value="Transferase"/>
    <property type="match status" value="1"/>
</dbReference>
<dbReference type="EMBL" id="PXOG01000167">
    <property type="protein sequence ID" value="RGP70841.1"/>
    <property type="molecule type" value="Genomic_DNA"/>
</dbReference>
<dbReference type="OrthoDB" id="444127at2759"/>
<dbReference type="Gene3D" id="3.30.559.10">
    <property type="entry name" value="Chloramphenicol acetyltransferase-like domain"/>
    <property type="match status" value="2"/>
</dbReference>
<evidence type="ECO:0000313" key="3">
    <source>
        <dbReference type="Proteomes" id="UP000266234"/>
    </source>
</evidence>
<keyword evidence="3" id="KW-1185">Reference proteome</keyword>
<proteinExistence type="predicted"/>
<dbReference type="InterPro" id="IPR051283">
    <property type="entry name" value="Sec_Metabolite_Acyltrans"/>
</dbReference>
<organism evidence="2 3">
    <name type="scientific">Fusarium longipes</name>
    <dbReference type="NCBI Taxonomy" id="694270"/>
    <lineage>
        <taxon>Eukaryota</taxon>
        <taxon>Fungi</taxon>
        <taxon>Dikarya</taxon>
        <taxon>Ascomycota</taxon>
        <taxon>Pezizomycotina</taxon>
        <taxon>Sordariomycetes</taxon>
        <taxon>Hypocreomycetidae</taxon>
        <taxon>Hypocreales</taxon>
        <taxon>Nectriaceae</taxon>
        <taxon>Fusarium</taxon>
    </lineage>
</organism>
<name>A0A395SEL1_9HYPO</name>
<keyword evidence="1 2" id="KW-0808">Transferase</keyword>
<protein>
    <submittedName>
        <fullName evidence="2">Hydroxycinnamoyl-coenzyme a shikimate quinate hydroxycinnamoyltransferase</fullName>
    </submittedName>
</protein>
<sequence length="533" mass="58938">MDISVLESSRLIVPCEEKAVPLSLLDCTTANFSNASAIWLYEKPTLSGSADVNFAHHLRESLAVTLKACPQWCGHLKAIETIDGTVPSEARHFPSHARRFRRLYAHFGTENDPGVEFVHAASSIALESLYPSDRVSKQPAWPCDSIVFQQFMPAVPISQPLVPRTTDETGCLYPLLAVQVTQLACGGFVLALNGSHPLADATTLISLAKGWASVSQSILLGKPTSLPKFVFDPSLLDNYADGDINADTPNQNLVKQAKLLPMHRYDWWAPGSAPPWPFKIPEPFDKPDLEPAGKVMPWADWDITSAVSNYVVHLSKEQVTTLWEKVNENSPQRLSQHDAVLAHIWSCIARARRLENDEKSSHCNLVYGVRSSFQLDDKFLGSPVMMMNIELPSAKVCDPSNSTGVAIQVRDTLRQISDPSNMATHLHALAFEKSPQRIWQAFLGRRHILVTTWARAGVYGIDFGFGSKCVYAEGVVPEMDGNILIKEAPGPLSKYWTDNGVDVSIHIAKQDMDSLIRDPLLFPATMPDDKDHI</sequence>
<dbReference type="PANTHER" id="PTHR31896">
    <property type="entry name" value="FAMILY REGULATORY PROTEIN, PUTATIVE (AFU_ORTHOLOGUE AFUA_3G14730)-RELATED"/>
    <property type="match status" value="1"/>
</dbReference>
<evidence type="ECO:0000313" key="2">
    <source>
        <dbReference type="EMBL" id="RGP70841.1"/>
    </source>
</evidence>
<evidence type="ECO:0000256" key="1">
    <source>
        <dbReference type="ARBA" id="ARBA00022679"/>
    </source>
</evidence>
<dbReference type="InterPro" id="IPR023213">
    <property type="entry name" value="CAT-like_dom_sf"/>
</dbReference>